<dbReference type="InterPro" id="IPR016066">
    <property type="entry name" value="A-D-PHexomutase_CS"/>
</dbReference>
<comment type="caution">
    <text evidence="20">The sequence shown here is derived from an EMBL/GenBank/DDBJ whole genome shotgun (WGS) entry which is preliminary data.</text>
</comment>
<evidence type="ECO:0000256" key="4">
    <source>
        <dbReference type="ARBA" id="ARBA00005189"/>
    </source>
</evidence>
<evidence type="ECO:0000259" key="17">
    <source>
        <dbReference type="Pfam" id="PF02878"/>
    </source>
</evidence>
<dbReference type="SUPFAM" id="SSF55957">
    <property type="entry name" value="Phosphoglucomutase, C-terminal domain"/>
    <property type="match status" value="1"/>
</dbReference>
<dbReference type="Pfam" id="PF00408">
    <property type="entry name" value="PGM_PMM_IV"/>
    <property type="match status" value="1"/>
</dbReference>
<dbReference type="Proteomes" id="UP000618943">
    <property type="component" value="Unassembled WGS sequence"/>
</dbReference>
<dbReference type="InterPro" id="IPR036900">
    <property type="entry name" value="A-D-PHexomutase_C_sf"/>
</dbReference>
<reference evidence="20 21" key="1">
    <citation type="submission" date="2020-12" db="EMBL/GenBank/DDBJ databases">
        <title>YIM B01967 draft genome.</title>
        <authorList>
            <person name="Yan X."/>
        </authorList>
    </citation>
    <scope>NUCLEOTIDE SEQUENCE [LARGE SCALE GENOMIC DNA]</scope>
    <source>
        <strain evidence="20 21">YIM B01967</strain>
    </source>
</reference>
<feature type="domain" description="Alpha-D-phosphohexomutase alpha/beta/alpha" evidence="19">
    <location>
        <begin position="323"/>
        <end position="440"/>
    </location>
</feature>
<evidence type="ECO:0000256" key="6">
    <source>
        <dbReference type="ARBA" id="ARBA00012728"/>
    </source>
</evidence>
<evidence type="ECO:0000256" key="8">
    <source>
        <dbReference type="ARBA" id="ARBA00022553"/>
    </source>
</evidence>
<evidence type="ECO:0000256" key="11">
    <source>
        <dbReference type="ARBA" id="ARBA00023235"/>
    </source>
</evidence>
<sequence>MGYMKQFDKWLQFKELDTDLRKELQVMQGDESTLKDAFSKNLEFGTGGMRGELGAGTNRMNIYTIRKASQGIADYIAKHGQAAKERGVVIAFDSRRKSKTFSKEVAATLASNGIKAYVYDEPRTTPQLSFSIRDLHCFMGVMITASHNPPEYNGFKVYGEDGSQLNIEDANLVIEYINVIDNEFSIAVQDFHTLQQNKLIDILSSAIDQRYIAQIMAMPMYPELFKTTDLKTIFTPLHGASGSTVRSMFEKMGYSLSYVAKQIEPDGEFPTVNSPNPEEPAAFALAIQQGRDESSDLLVALDPDGDRVGIAVRKGDDYQLLTGNQTGAILIEYLLSNFASNNHLPENGRIFKTIVTSEFGRVIAAKYGVSTEDVLTGFKFIGEKINEYNKSGAYTFLFGYEESYGYLIKDFSRDKDAVQTALILVEAAAFYKQKRLTLLDVLEGLYAEHGYFVEGLVSVTKKGVEGSNAIQSVLEQLRRQPVLEIAGTTVTQQEDYLSSERLVHATGEKEAIHLPQSNVLKYFLADGTWICIRPSGTEPKIKYYFGVKGPSAEASNTRLELFKKEFSAYVDTLF</sequence>
<evidence type="ECO:0000256" key="10">
    <source>
        <dbReference type="ARBA" id="ARBA00022842"/>
    </source>
</evidence>
<comment type="similarity">
    <text evidence="5 15">Belongs to the phosphohexose mutase family.</text>
</comment>
<feature type="domain" description="Alpha-D-phosphohexomutase C-terminal" evidence="16">
    <location>
        <begin position="505"/>
        <end position="561"/>
    </location>
</feature>
<dbReference type="PANTHER" id="PTHR45745:SF1">
    <property type="entry name" value="PHOSPHOGLUCOMUTASE 2B-RELATED"/>
    <property type="match status" value="1"/>
</dbReference>
<evidence type="ECO:0000313" key="20">
    <source>
        <dbReference type="EMBL" id="MBK3495593.1"/>
    </source>
</evidence>
<evidence type="ECO:0000259" key="16">
    <source>
        <dbReference type="Pfam" id="PF00408"/>
    </source>
</evidence>
<comment type="cofactor">
    <cofactor evidence="2">
        <name>Mg(2+)</name>
        <dbReference type="ChEBI" id="CHEBI:18420"/>
    </cofactor>
</comment>
<keyword evidence="9 15" id="KW-0479">Metal-binding</keyword>
<keyword evidence="7" id="KW-0119">Carbohydrate metabolism</keyword>
<dbReference type="InterPro" id="IPR005843">
    <property type="entry name" value="A-D-PHexomutase_C"/>
</dbReference>
<keyword evidence="11" id="KW-0413">Isomerase</keyword>
<dbReference type="InterPro" id="IPR005845">
    <property type="entry name" value="A-D-PHexomutase_a/b/a-II"/>
</dbReference>
<accession>A0ABS1H847</accession>
<keyword evidence="21" id="KW-1185">Reference proteome</keyword>
<dbReference type="RefSeq" id="WP_200749257.1">
    <property type="nucleotide sequence ID" value="NZ_JAEOAH010000017.1"/>
</dbReference>
<protein>
    <recommendedName>
        <fullName evidence="12">Phosphoglucomutase</fullName>
        <ecNumber evidence="6">5.4.2.2</ecNumber>
    </recommendedName>
    <alternativeName>
        <fullName evidence="14">Alpha-phosphoglucomutase</fullName>
    </alternativeName>
    <alternativeName>
        <fullName evidence="13">Glucose phosphomutase</fullName>
    </alternativeName>
</protein>
<dbReference type="PRINTS" id="PR00509">
    <property type="entry name" value="PGMPMM"/>
</dbReference>
<evidence type="ECO:0000256" key="1">
    <source>
        <dbReference type="ARBA" id="ARBA00000443"/>
    </source>
</evidence>
<keyword evidence="7" id="KW-0313">Glucose metabolism</keyword>
<comment type="pathway">
    <text evidence="4">Lipid metabolism.</text>
</comment>
<evidence type="ECO:0000256" key="14">
    <source>
        <dbReference type="ARBA" id="ARBA00041467"/>
    </source>
</evidence>
<dbReference type="CDD" id="cd05799">
    <property type="entry name" value="PGM2"/>
    <property type="match status" value="1"/>
</dbReference>
<dbReference type="InterPro" id="IPR005841">
    <property type="entry name" value="Alpha-D-phosphohexomutase_SF"/>
</dbReference>
<evidence type="ECO:0000259" key="19">
    <source>
        <dbReference type="Pfam" id="PF02880"/>
    </source>
</evidence>
<evidence type="ECO:0000256" key="13">
    <source>
        <dbReference type="ARBA" id="ARBA00041398"/>
    </source>
</evidence>
<proteinExistence type="inferred from homology"/>
<dbReference type="Gene3D" id="3.40.120.10">
    <property type="entry name" value="Alpha-D-Glucose-1,6-Bisphosphate, subunit A, domain 3"/>
    <property type="match status" value="3"/>
</dbReference>
<feature type="domain" description="Alpha-D-phosphohexomutase alpha/beta/alpha" evidence="18">
    <location>
        <begin position="210"/>
        <end position="313"/>
    </location>
</feature>
<gene>
    <name evidence="20" type="ORF">JFL43_12180</name>
</gene>
<evidence type="ECO:0000256" key="12">
    <source>
        <dbReference type="ARBA" id="ARBA00039995"/>
    </source>
</evidence>
<dbReference type="InterPro" id="IPR005846">
    <property type="entry name" value="A-D-PHexomutase_a/b/a-III"/>
</dbReference>
<dbReference type="Pfam" id="PF02879">
    <property type="entry name" value="PGM_PMM_II"/>
    <property type="match status" value="1"/>
</dbReference>
<dbReference type="PANTHER" id="PTHR45745">
    <property type="entry name" value="PHOSPHOMANNOMUTASE 45A"/>
    <property type="match status" value="1"/>
</dbReference>
<evidence type="ECO:0000256" key="9">
    <source>
        <dbReference type="ARBA" id="ARBA00022723"/>
    </source>
</evidence>
<evidence type="ECO:0000256" key="7">
    <source>
        <dbReference type="ARBA" id="ARBA00022526"/>
    </source>
</evidence>
<dbReference type="PROSITE" id="PS00710">
    <property type="entry name" value="PGM_PMM"/>
    <property type="match status" value="1"/>
</dbReference>
<evidence type="ECO:0000256" key="5">
    <source>
        <dbReference type="ARBA" id="ARBA00010231"/>
    </source>
</evidence>
<dbReference type="Pfam" id="PF02878">
    <property type="entry name" value="PGM_PMM_I"/>
    <property type="match status" value="1"/>
</dbReference>
<evidence type="ECO:0000256" key="15">
    <source>
        <dbReference type="RuleBase" id="RU004326"/>
    </source>
</evidence>
<keyword evidence="10 15" id="KW-0460">Magnesium</keyword>
<organism evidence="20 21">
    <name type="scientific">Viridibacillus soli</name>
    <dbReference type="NCBI Taxonomy" id="2798301"/>
    <lineage>
        <taxon>Bacteria</taxon>
        <taxon>Bacillati</taxon>
        <taxon>Bacillota</taxon>
        <taxon>Bacilli</taxon>
        <taxon>Bacillales</taxon>
        <taxon>Caryophanaceae</taxon>
        <taxon>Viridibacillus</taxon>
    </lineage>
</organism>
<dbReference type="EMBL" id="JAEOAH010000017">
    <property type="protein sequence ID" value="MBK3495593.1"/>
    <property type="molecule type" value="Genomic_DNA"/>
</dbReference>
<comment type="pathway">
    <text evidence="3">Glycolipid metabolism; diglucosyl-diacylglycerol biosynthesis.</text>
</comment>
<comment type="catalytic activity">
    <reaction evidence="1">
        <text>alpha-D-glucose 1-phosphate = alpha-D-glucose 6-phosphate</text>
        <dbReference type="Rhea" id="RHEA:23536"/>
        <dbReference type="ChEBI" id="CHEBI:58225"/>
        <dbReference type="ChEBI" id="CHEBI:58601"/>
        <dbReference type="EC" id="5.4.2.2"/>
    </reaction>
</comment>
<dbReference type="InterPro" id="IPR005844">
    <property type="entry name" value="A-D-PHexomutase_a/b/a-I"/>
</dbReference>
<dbReference type="Gene3D" id="3.30.310.50">
    <property type="entry name" value="Alpha-D-phosphohexomutase, C-terminal domain"/>
    <property type="match status" value="1"/>
</dbReference>
<evidence type="ECO:0000259" key="18">
    <source>
        <dbReference type="Pfam" id="PF02879"/>
    </source>
</evidence>
<dbReference type="InterPro" id="IPR016055">
    <property type="entry name" value="A-D-PHexomutase_a/b/a-I/II/III"/>
</dbReference>
<name>A0ABS1H847_9BACL</name>
<evidence type="ECO:0000256" key="3">
    <source>
        <dbReference type="ARBA" id="ARBA00005164"/>
    </source>
</evidence>
<feature type="domain" description="Alpha-D-phosphohexomutase alpha/beta/alpha" evidence="17">
    <location>
        <begin position="43"/>
        <end position="181"/>
    </location>
</feature>
<dbReference type="EC" id="5.4.2.2" evidence="6"/>
<dbReference type="SUPFAM" id="SSF53738">
    <property type="entry name" value="Phosphoglucomutase, first 3 domains"/>
    <property type="match status" value="3"/>
</dbReference>
<dbReference type="Pfam" id="PF02880">
    <property type="entry name" value="PGM_PMM_III"/>
    <property type="match status" value="1"/>
</dbReference>
<evidence type="ECO:0000313" key="21">
    <source>
        <dbReference type="Proteomes" id="UP000618943"/>
    </source>
</evidence>
<evidence type="ECO:0000256" key="2">
    <source>
        <dbReference type="ARBA" id="ARBA00001946"/>
    </source>
</evidence>
<keyword evidence="8" id="KW-0597">Phosphoprotein</keyword>